<dbReference type="Pfam" id="PF02386">
    <property type="entry name" value="TrkH"/>
    <property type="match status" value="1"/>
</dbReference>
<evidence type="ECO:0000256" key="6">
    <source>
        <dbReference type="ARBA" id="ARBA00023065"/>
    </source>
</evidence>
<evidence type="ECO:0000256" key="3">
    <source>
        <dbReference type="ARBA" id="ARBA00022475"/>
    </source>
</evidence>
<organism evidence="9 10">
    <name type="scientific">Glutamicibacter halophytocola</name>
    <dbReference type="NCBI Taxonomy" id="1933880"/>
    <lineage>
        <taxon>Bacteria</taxon>
        <taxon>Bacillati</taxon>
        <taxon>Actinomycetota</taxon>
        <taxon>Actinomycetes</taxon>
        <taxon>Micrococcales</taxon>
        <taxon>Micrococcaceae</taxon>
        <taxon>Glutamicibacter</taxon>
    </lineage>
</organism>
<feature type="transmembrane region" description="Helical" evidence="8">
    <location>
        <begin position="168"/>
        <end position="189"/>
    </location>
</feature>
<keyword evidence="6" id="KW-0406">Ion transport</keyword>
<evidence type="ECO:0000256" key="8">
    <source>
        <dbReference type="SAM" id="Phobius"/>
    </source>
</evidence>
<evidence type="ECO:0000313" key="10">
    <source>
        <dbReference type="Proteomes" id="UP000320717"/>
    </source>
</evidence>
<keyword evidence="2" id="KW-0813">Transport</keyword>
<evidence type="ECO:0000256" key="1">
    <source>
        <dbReference type="ARBA" id="ARBA00004651"/>
    </source>
</evidence>
<feature type="transmembrane region" description="Helical" evidence="8">
    <location>
        <begin position="201"/>
        <end position="222"/>
    </location>
</feature>
<gene>
    <name evidence="9" type="ORF">FQA45_09925</name>
</gene>
<evidence type="ECO:0000256" key="5">
    <source>
        <dbReference type="ARBA" id="ARBA00022989"/>
    </source>
</evidence>
<feature type="transmembrane region" description="Helical" evidence="8">
    <location>
        <begin position="86"/>
        <end position="105"/>
    </location>
</feature>
<comment type="subcellular location">
    <subcellularLocation>
        <location evidence="1">Cell membrane</location>
        <topology evidence="1">Multi-pass membrane protein</topology>
    </subcellularLocation>
</comment>
<keyword evidence="4 8" id="KW-0812">Transmembrane</keyword>
<keyword evidence="7 8" id="KW-0472">Membrane</keyword>
<sequence length="488" mass="51120">MDSAGAHEAPAPDIPRCVKVASLVSLNLSRSPRTGQQLKVLASRAQKTLVNNPVRLVPLGFLAAIALGTLLLLLPVSRVQDGDGGFMPAVFTAVSAVCVTGLVTVDTPTYWTPVGQGIILLLIQVGGFGIMTLSSLLALLVRKHLGLRTQLIAASETQAMNLGDVRRVLVFVAKTTFAVESVVAIALAARFWVINPQDPLAAIWGGIFHSISAFNNAGFALYSDSLISHASDPWIMVPLCLAVVLGGLGFPVIHELLRRNGPKKSWSVHTLLTVWGTVGLLAAGALLLGLFEFNRSETLGGLSPSGKALGVLGLSVFPRTAGFNNIDYGQASPETLLVTEVLMFIGGGSAGTAGGIKISTFLVLAFAVWSEARGHDQITVWRRAIGPAIQRQALSVALLGLGAVVAGTLALLLLTDHSTEEVLFESVSAFATVGVSMGITADLPTAAQWVIISLMFIGRVGIVSAAAALALRGRRLLFKLPEEQPVIG</sequence>
<dbReference type="Proteomes" id="UP000320717">
    <property type="component" value="Chromosome"/>
</dbReference>
<evidence type="ECO:0000256" key="2">
    <source>
        <dbReference type="ARBA" id="ARBA00022448"/>
    </source>
</evidence>
<proteinExistence type="predicted"/>
<keyword evidence="10" id="KW-1185">Reference proteome</keyword>
<keyword evidence="3" id="KW-1003">Cell membrane</keyword>
<reference evidence="9 10" key="1">
    <citation type="submission" date="2019-07" db="EMBL/GenBank/DDBJ databases">
        <title>Complete Genome Sequence of drought tolerant Plant Growth-Promoting Rhizobacterium Glutamicibacter halophytocola DR408.</title>
        <authorList>
            <person name="Nishu S.D."/>
            <person name="Lee T.K."/>
        </authorList>
    </citation>
    <scope>NUCLEOTIDE SEQUENCE [LARGE SCALE GENOMIC DNA]</scope>
    <source>
        <strain evidence="9 10">DR408</strain>
    </source>
</reference>
<accession>A0ABX5YAA9</accession>
<dbReference type="PANTHER" id="PTHR32024:SF1">
    <property type="entry name" value="KTR SYSTEM POTASSIUM UPTAKE PROTEIN B"/>
    <property type="match status" value="1"/>
</dbReference>
<evidence type="ECO:0000256" key="7">
    <source>
        <dbReference type="ARBA" id="ARBA00023136"/>
    </source>
</evidence>
<feature type="transmembrane region" description="Helical" evidence="8">
    <location>
        <begin position="56"/>
        <end position="74"/>
    </location>
</feature>
<evidence type="ECO:0000256" key="4">
    <source>
        <dbReference type="ARBA" id="ARBA00022692"/>
    </source>
</evidence>
<keyword evidence="5 8" id="KW-1133">Transmembrane helix</keyword>
<feature type="transmembrane region" description="Helical" evidence="8">
    <location>
        <begin position="234"/>
        <end position="254"/>
    </location>
</feature>
<feature type="transmembrane region" description="Helical" evidence="8">
    <location>
        <begin position="266"/>
        <end position="291"/>
    </location>
</feature>
<protein>
    <submittedName>
        <fullName evidence="9">TrkH family potassium uptake protein</fullName>
    </submittedName>
</protein>
<name>A0ABX5YAA9_9MICC</name>
<dbReference type="EMBL" id="CP042260">
    <property type="protein sequence ID" value="QDY66614.1"/>
    <property type="molecule type" value="Genomic_DNA"/>
</dbReference>
<feature type="transmembrane region" description="Helical" evidence="8">
    <location>
        <begin position="393"/>
        <end position="414"/>
    </location>
</feature>
<evidence type="ECO:0000313" key="9">
    <source>
        <dbReference type="EMBL" id="QDY66614.1"/>
    </source>
</evidence>
<dbReference type="PANTHER" id="PTHR32024">
    <property type="entry name" value="TRK SYSTEM POTASSIUM UPTAKE PROTEIN TRKG-RELATED"/>
    <property type="match status" value="1"/>
</dbReference>
<dbReference type="InterPro" id="IPR003445">
    <property type="entry name" value="Cat_transpt"/>
</dbReference>
<feature type="transmembrane region" description="Helical" evidence="8">
    <location>
        <begin position="117"/>
        <end position="141"/>
    </location>
</feature>
<feature type="transmembrane region" description="Helical" evidence="8">
    <location>
        <begin position="446"/>
        <end position="471"/>
    </location>
</feature>